<dbReference type="Proteomes" id="UP000581206">
    <property type="component" value="Unassembled WGS sequence"/>
</dbReference>
<feature type="transmembrane region" description="Helical" evidence="1">
    <location>
        <begin position="63"/>
        <end position="81"/>
    </location>
</feature>
<reference evidence="2 3" key="1">
    <citation type="submission" date="2020-04" db="EMBL/GenBank/DDBJ databases">
        <title>MicrobeNet Type strains.</title>
        <authorList>
            <person name="Nicholson A.C."/>
        </authorList>
    </citation>
    <scope>NUCLEOTIDE SEQUENCE [LARGE SCALE GENOMIC DNA]</scope>
    <source>
        <strain evidence="2 3">ATCC BAA-788</strain>
    </source>
</reference>
<feature type="transmembrane region" description="Helical" evidence="1">
    <location>
        <begin position="20"/>
        <end position="43"/>
    </location>
</feature>
<gene>
    <name evidence="2" type="ORF">HGA03_16820</name>
</gene>
<sequence>MSATIHHSLRASAALRGLRIAALAAGVVVCLGLAVTLTLLLAASGLLRVLDLTAFIPRPTSAYALRAGGAWVVFLALASLLHRTTREYSA</sequence>
<protein>
    <submittedName>
        <fullName evidence="2">Uncharacterized protein</fullName>
    </submittedName>
</protein>
<evidence type="ECO:0000256" key="1">
    <source>
        <dbReference type="SAM" id="Phobius"/>
    </source>
</evidence>
<dbReference type="EMBL" id="JAAXOX010000014">
    <property type="protein sequence ID" value="NKY24332.1"/>
    <property type="molecule type" value="Genomic_DNA"/>
</dbReference>
<evidence type="ECO:0000313" key="3">
    <source>
        <dbReference type="Proteomes" id="UP000581206"/>
    </source>
</evidence>
<accession>A0A7X6KYB2</accession>
<keyword evidence="3" id="KW-1185">Reference proteome</keyword>
<name>A0A7X6KYB2_9CELL</name>
<proteinExistence type="predicted"/>
<evidence type="ECO:0000313" key="2">
    <source>
        <dbReference type="EMBL" id="NKY24332.1"/>
    </source>
</evidence>
<keyword evidence="1" id="KW-1133">Transmembrane helix</keyword>
<organism evidence="2 3">
    <name type="scientific">Cellulomonas denverensis</name>
    <dbReference type="NCBI Taxonomy" id="264297"/>
    <lineage>
        <taxon>Bacteria</taxon>
        <taxon>Bacillati</taxon>
        <taxon>Actinomycetota</taxon>
        <taxon>Actinomycetes</taxon>
        <taxon>Micrococcales</taxon>
        <taxon>Cellulomonadaceae</taxon>
        <taxon>Cellulomonas</taxon>
    </lineage>
</organism>
<comment type="caution">
    <text evidence="2">The sequence shown here is derived from an EMBL/GenBank/DDBJ whole genome shotgun (WGS) entry which is preliminary data.</text>
</comment>
<keyword evidence="1" id="KW-0472">Membrane</keyword>
<keyword evidence="1" id="KW-0812">Transmembrane</keyword>
<dbReference type="AlphaFoldDB" id="A0A7X6KYB2"/>
<dbReference type="RefSeq" id="WP_168631467.1">
    <property type="nucleotide sequence ID" value="NZ_BONL01000036.1"/>
</dbReference>